<comment type="caution">
    <text evidence="1">The sequence shown here is derived from an EMBL/GenBank/DDBJ whole genome shotgun (WGS) entry which is preliminary data.</text>
</comment>
<reference evidence="1" key="1">
    <citation type="submission" date="2020-08" db="EMBL/GenBank/DDBJ databases">
        <title>Multicomponent nature underlies the extraordinary mechanical properties of spider dragline silk.</title>
        <authorList>
            <person name="Kono N."/>
            <person name="Nakamura H."/>
            <person name="Mori M."/>
            <person name="Yoshida Y."/>
            <person name="Ohtoshi R."/>
            <person name="Malay A.D."/>
            <person name="Moran D.A.P."/>
            <person name="Tomita M."/>
            <person name="Numata K."/>
            <person name="Arakawa K."/>
        </authorList>
    </citation>
    <scope>NUCLEOTIDE SEQUENCE</scope>
</reference>
<evidence type="ECO:0000313" key="2">
    <source>
        <dbReference type="Proteomes" id="UP000886998"/>
    </source>
</evidence>
<organism evidence="1 2">
    <name type="scientific">Trichonephila inaurata madagascariensis</name>
    <dbReference type="NCBI Taxonomy" id="2747483"/>
    <lineage>
        <taxon>Eukaryota</taxon>
        <taxon>Metazoa</taxon>
        <taxon>Ecdysozoa</taxon>
        <taxon>Arthropoda</taxon>
        <taxon>Chelicerata</taxon>
        <taxon>Arachnida</taxon>
        <taxon>Araneae</taxon>
        <taxon>Araneomorphae</taxon>
        <taxon>Entelegynae</taxon>
        <taxon>Araneoidea</taxon>
        <taxon>Nephilidae</taxon>
        <taxon>Trichonephila</taxon>
        <taxon>Trichonephila inaurata</taxon>
    </lineage>
</organism>
<protein>
    <submittedName>
        <fullName evidence="1">Uncharacterized protein</fullName>
    </submittedName>
</protein>
<dbReference type="AlphaFoldDB" id="A0A8X7BP26"/>
<name>A0A8X7BP26_9ARAC</name>
<accession>A0A8X7BP26</accession>
<sequence>MIRSFPDYELPFPGQPDHLTSNPFLEHRSSRKWGFVSRWSAPLFPPVSCRVIPDGRMVNGRHWLGGRRSRHLRLRSIVFRLFSASCVLWTRVRNCLFSVMHRKIVINP</sequence>
<gene>
    <name evidence="1" type="ORF">TNIN_14921</name>
</gene>
<dbReference type="Proteomes" id="UP000886998">
    <property type="component" value="Unassembled WGS sequence"/>
</dbReference>
<keyword evidence="2" id="KW-1185">Reference proteome</keyword>
<evidence type="ECO:0000313" key="1">
    <source>
        <dbReference type="EMBL" id="GFY37144.1"/>
    </source>
</evidence>
<dbReference type="EMBL" id="BMAV01000150">
    <property type="protein sequence ID" value="GFY37144.1"/>
    <property type="molecule type" value="Genomic_DNA"/>
</dbReference>
<proteinExistence type="predicted"/>